<comment type="subcellular location">
    <subcellularLocation>
        <location evidence="2">Membrane</location>
        <topology evidence="2">Single-pass membrane protein</topology>
    </subcellularLocation>
</comment>
<evidence type="ECO:0000256" key="6">
    <source>
        <dbReference type="ARBA" id="ARBA00022692"/>
    </source>
</evidence>
<keyword evidence="7" id="KW-0479">Metal-binding</keyword>
<comment type="caution">
    <text evidence="17">The sequence shown here is derived from an EMBL/GenBank/DDBJ whole genome shotgun (WGS) entry which is preliminary data.</text>
</comment>
<dbReference type="EC" id="2.3.2.27" evidence="4"/>
<comment type="similarity">
    <text evidence="14">Belongs to the RING-type zinc finger family. ATL subfamily.</text>
</comment>
<evidence type="ECO:0000256" key="9">
    <source>
        <dbReference type="ARBA" id="ARBA00022771"/>
    </source>
</evidence>
<evidence type="ECO:0000256" key="11">
    <source>
        <dbReference type="ARBA" id="ARBA00022833"/>
    </source>
</evidence>
<keyword evidence="6 15" id="KW-0812">Transmembrane</keyword>
<organism evidence="17 18">
    <name type="scientific">Datura stramonium</name>
    <name type="common">Jimsonweed</name>
    <name type="synonym">Common thornapple</name>
    <dbReference type="NCBI Taxonomy" id="4076"/>
    <lineage>
        <taxon>Eukaryota</taxon>
        <taxon>Viridiplantae</taxon>
        <taxon>Streptophyta</taxon>
        <taxon>Embryophyta</taxon>
        <taxon>Tracheophyta</taxon>
        <taxon>Spermatophyta</taxon>
        <taxon>Magnoliopsida</taxon>
        <taxon>eudicotyledons</taxon>
        <taxon>Gunneridae</taxon>
        <taxon>Pentapetalae</taxon>
        <taxon>asterids</taxon>
        <taxon>lamiids</taxon>
        <taxon>Solanales</taxon>
        <taxon>Solanaceae</taxon>
        <taxon>Solanoideae</taxon>
        <taxon>Datureae</taxon>
        <taxon>Datura</taxon>
    </lineage>
</organism>
<gene>
    <name evidence="17" type="ORF">HAX54_048159</name>
</gene>
<evidence type="ECO:0000256" key="4">
    <source>
        <dbReference type="ARBA" id="ARBA00012483"/>
    </source>
</evidence>
<keyword evidence="13 15" id="KW-0472">Membrane</keyword>
<reference evidence="17 18" key="1">
    <citation type="journal article" date="2021" name="BMC Genomics">
        <title>Datura genome reveals duplications of psychoactive alkaloid biosynthetic genes and high mutation rate following tissue culture.</title>
        <authorList>
            <person name="Rajewski A."/>
            <person name="Carter-House D."/>
            <person name="Stajich J."/>
            <person name="Litt A."/>
        </authorList>
    </citation>
    <scope>NUCLEOTIDE SEQUENCE [LARGE SCALE GENOMIC DNA]</scope>
    <source>
        <strain evidence="17">AR-01</strain>
    </source>
</reference>
<evidence type="ECO:0000256" key="7">
    <source>
        <dbReference type="ARBA" id="ARBA00022723"/>
    </source>
</evidence>
<evidence type="ECO:0000256" key="13">
    <source>
        <dbReference type="ARBA" id="ARBA00023136"/>
    </source>
</evidence>
<evidence type="ECO:0000313" key="18">
    <source>
        <dbReference type="Proteomes" id="UP000823775"/>
    </source>
</evidence>
<dbReference type="Pfam" id="PF13947">
    <property type="entry name" value="GUB_WAK_bind"/>
    <property type="match status" value="1"/>
</dbReference>
<dbReference type="EMBL" id="JACEIK010000791">
    <property type="protein sequence ID" value="MCD7462270.1"/>
    <property type="molecule type" value="Genomic_DNA"/>
</dbReference>
<accession>A0ABS8STW9</accession>
<feature type="transmembrane region" description="Helical" evidence="15">
    <location>
        <begin position="166"/>
        <end position="188"/>
    </location>
</feature>
<keyword evidence="12 15" id="KW-1133">Transmembrane helix</keyword>
<keyword evidence="11" id="KW-0862">Zinc</keyword>
<dbReference type="InterPro" id="IPR025287">
    <property type="entry name" value="WAK_GUB"/>
</dbReference>
<name>A0ABS8STW9_DATST</name>
<evidence type="ECO:0000256" key="8">
    <source>
        <dbReference type="ARBA" id="ARBA00022729"/>
    </source>
</evidence>
<dbReference type="PANTHER" id="PTHR46279">
    <property type="entry name" value="RING/U-BOX SUPERFAMILY PROTEIN"/>
    <property type="match status" value="1"/>
</dbReference>
<evidence type="ECO:0000256" key="14">
    <source>
        <dbReference type="ARBA" id="ARBA00024209"/>
    </source>
</evidence>
<keyword evidence="9" id="KW-0863">Zinc-finger</keyword>
<dbReference type="Proteomes" id="UP000823775">
    <property type="component" value="Unassembled WGS sequence"/>
</dbReference>
<evidence type="ECO:0000256" key="15">
    <source>
        <dbReference type="SAM" id="Phobius"/>
    </source>
</evidence>
<evidence type="ECO:0000313" key="17">
    <source>
        <dbReference type="EMBL" id="MCD7462270.1"/>
    </source>
</evidence>
<dbReference type="InterPro" id="IPR046948">
    <property type="entry name" value="ATL20-22-like"/>
</dbReference>
<keyword evidence="10" id="KW-0833">Ubl conjugation pathway</keyword>
<comment type="pathway">
    <text evidence="3">Protein modification; protein ubiquitination.</text>
</comment>
<keyword evidence="8" id="KW-0732">Signal</keyword>
<keyword evidence="5" id="KW-0808">Transferase</keyword>
<protein>
    <recommendedName>
        <fullName evidence="4">RING-type E3 ubiquitin transferase</fullName>
        <ecNumber evidence="4">2.3.2.27</ecNumber>
    </recommendedName>
</protein>
<keyword evidence="18" id="KW-1185">Reference proteome</keyword>
<evidence type="ECO:0000256" key="2">
    <source>
        <dbReference type="ARBA" id="ARBA00004167"/>
    </source>
</evidence>
<evidence type="ECO:0000256" key="3">
    <source>
        <dbReference type="ARBA" id="ARBA00004906"/>
    </source>
</evidence>
<sequence>MVLLAMVSEGAYDCRESRCESYGPSIHFPFRLRHQPEYCGYPGFELSCDSKNKTILTLPNSLILFVEEIDYMSQRIRLHDPERCLILKLLHLNLSSSPFVFTVDEPYVTLTDFSVFVFWSPSRLSGLCRYCEGLEMDCGFKNYTKQLTTQCFNRPVTTKGGLKEPLIAGGVLGIALFGIIVMALYEFYNSNKIERENRARVEKIEEDDDIIIVRKLAIIGLWCIQWNATDRPSIKVVTQMLEGDGNNLNVPPPFTAKNSSP</sequence>
<proteinExistence type="inferred from homology"/>
<feature type="domain" description="Wall-associated receptor kinase galacturonan-binding" evidence="16">
    <location>
        <begin position="14"/>
        <end position="80"/>
    </location>
</feature>
<evidence type="ECO:0000259" key="16">
    <source>
        <dbReference type="Pfam" id="PF13947"/>
    </source>
</evidence>
<evidence type="ECO:0000256" key="5">
    <source>
        <dbReference type="ARBA" id="ARBA00022679"/>
    </source>
</evidence>
<evidence type="ECO:0000256" key="12">
    <source>
        <dbReference type="ARBA" id="ARBA00022989"/>
    </source>
</evidence>
<evidence type="ECO:0000256" key="1">
    <source>
        <dbReference type="ARBA" id="ARBA00000900"/>
    </source>
</evidence>
<dbReference type="PANTHER" id="PTHR46279:SF9">
    <property type="entry name" value="OS01G0116300 PROTEIN"/>
    <property type="match status" value="1"/>
</dbReference>
<evidence type="ECO:0000256" key="10">
    <source>
        <dbReference type="ARBA" id="ARBA00022786"/>
    </source>
</evidence>
<comment type="catalytic activity">
    <reaction evidence="1">
        <text>S-ubiquitinyl-[E2 ubiquitin-conjugating enzyme]-L-cysteine + [acceptor protein]-L-lysine = [E2 ubiquitin-conjugating enzyme]-L-cysteine + N(6)-ubiquitinyl-[acceptor protein]-L-lysine.</text>
        <dbReference type="EC" id="2.3.2.27"/>
    </reaction>
</comment>